<keyword evidence="2 14" id="KW-0813">Transport</keyword>
<evidence type="ECO:0000256" key="2">
    <source>
        <dbReference type="ARBA" id="ARBA00022448"/>
    </source>
</evidence>
<dbReference type="GO" id="GO:0006605">
    <property type="term" value="P:protein targeting"/>
    <property type="evidence" value="ECO:0007669"/>
    <property type="project" value="UniProtKB-UniRule"/>
</dbReference>
<protein>
    <recommendedName>
        <fullName evidence="14">Protein-export membrane protein SecF</fullName>
    </recommendedName>
</protein>
<gene>
    <name evidence="14 16" type="primary">secF</name>
    <name evidence="16" type="ORF">ENS31_10645</name>
</gene>
<dbReference type="HAMAP" id="MF_01464_B">
    <property type="entry name" value="SecF_B"/>
    <property type="match status" value="1"/>
</dbReference>
<dbReference type="PANTHER" id="PTHR30081:SF8">
    <property type="entry name" value="PROTEIN TRANSLOCASE SUBUNIT SECF"/>
    <property type="match status" value="1"/>
</dbReference>
<dbReference type="Pfam" id="PF02355">
    <property type="entry name" value="SecD_SecF_C"/>
    <property type="match status" value="1"/>
</dbReference>
<dbReference type="PANTHER" id="PTHR30081">
    <property type="entry name" value="PROTEIN-EXPORT MEMBRANE PROTEIN SEC"/>
    <property type="match status" value="1"/>
</dbReference>
<comment type="caution">
    <text evidence="16">The sequence shown here is derived from an EMBL/GenBank/DDBJ whole genome shotgun (WGS) entry which is preliminary data.</text>
</comment>
<comment type="function">
    <text evidence="10 14">Part of the Sec protein translocase complex. Interacts with the SecYEG preprotein conducting channel. SecDF uses the proton motive force (PMF) to complete protein translocation after the ATP-dependent function of SecA.</text>
</comment>
<feature type="transmembrane region" description="Helical" evidence="14">
    <location>
        <begin position="209"/>
        <end position="226"/>
    </location>
</feature>
<dbReference type="InterPro" id="IPR048634">
    <property type="entry name" value="SecD_SecF_C"/>
</dbReference>
<comment type="similarity">
    <text evidence="12">In the N-terminal section; belongs to the SecD/SecF family. SecD subfamily.</text>
</comment>
<evidence type="ECO:0000256" key="1">
    <source>
        <dbReference type="ARBA" id="ARBA00004651"/>
    </source>
</evidence>
<evidence type="ECO:0000259" key="15">
    <source>
        <dbReference type="PROSITE" id="PS50156"/>
    </source>
</evidence>
<keyword evidence="3 14" id="KW-1003">Cell membrane</keyword>
<dbReference type="Pfam" id="PF07549">
    <property type="entry name" value="Sec_GG"/>
    <property type="match status" value="1"/>
</dbReference>
<keyword evidence="7 14" id="KW-1133">Transmembrane helix</keyword>
<dbReference type="PROSITE" id="PS50156">
    <property type="entry name" value="SSD"/>
    <property type="match status" value="1"/>
</dbReference>
<feature type="transmembrane region" description="Helical" evidence="14">
    <location>
        <begin position="270"/>
        <end position="291"/>
    </location>
</feature>
<sequence length="380" mass="42515">MRIFHNLNVNWMGMRKKFYILSLALFLIGLLNIAFRGLVFGIDFKGGSEIVLQFEKPVDVAKIRNDLTNIGLGAVEVRTFGAETGILVRTELQEIPKQIYPKVVERIKQNIEQIMPGVPFQIVDSTMNSVTIEFANPDTTNILITELFARGFQTGKVSEELDNKQMLVRVGIADWIKEVLREKVKDNQFQVVKEDRVGPKIGEELKRDAVLAVLLSLVVILIYLGFRFKFVFAVGAVAALFHDVLITVGLYAVLYGVIPGLNLEIDLPVVAAFLTLVGYSINDTVIVFDRIRENMKIHKTMGLEELINKSINQTMSRTIITGVTTLLAVFVLFLLGGDVLRAFSFTLLFGIIIGTYSSIFVASAMVLDYAQKTKKKVQFS</sequence>
<dbReference type="GO" id="GO:0015450">
    <property type="term" value="F:protein-transporting ATPase activity"/>
    <property type="evidence" value="ECO:0007669"/>
    <property type="project" value="InterPro"/>
</dbReference>
<dbReference type="NCBIfam" id="TIGR00916">
    <property type="entry name" value="2A0604s01"/>
    <property type="match status" value="1"/>
</dbReference>
<evidence type="ECO:0000256" key="5">
    <source>
        <dbReference type="ARBA" id="ARBA00022692"/>
    </source>
</evidence>
<evidence type="ECO:0000256" key="11">
    <source>
        <dbReference type="ARBA" id="ARBA00060856"/>
    </source>
</evidence>
<evidence type="ECO:0000256" key="3">
    <source>
        <dbReference type="ARBA" id="ARBA00022475"/>
    </source>
</evidence>
<dbReference type="NCBIfam" id="TIGR00966">
    <property type="entry name" value="transloc_SecF"/>
    <property type="match status" value="1"/>
</dbReference>
<dbReference type="InterPro" id="IPR000731">
    <property type="entry name" value="SSD"/>
</dbReference>
<feature type="transmembrane region" description="Helical" evidence="14">
    <location>
        <begin position="318"/>
        <end position="336"/>
    </location>
</feature>
<dbReference type="GO" id="GO:0043952">
    <property type="term" value="P:protein transport by the Sec complex"/>
    <property type="evidence" value="ECO:0007669"/>
    <property type="project" value="UniProtKB-UniRule"/>
</dbReference>
<dbReference type="GO" id="GO:0065002">
    <property type="term" value="P:intracellular protein transmembrane transport"/>
    <property type="evidence" value="ECO:0007669"/>
    <property type="project" value="UniProtKB-UniRule"/>
</dbReference>
<evidence type="ECO:0000256" key="12">
    <source>
        <dbReference type="ARBA" id="ARBA00061053"/>
    </source>
</evidence>
<keyword evidence="8 14" id="KW-0811">Translocation</keyword>
<keyword evidence="4" id="KW-0997">Cell inner membrane</keyword>
<dbReference type="PRINTS" id="PR01755">
    <property type="entry name" value="SECFTRNLCASE"/>
</dbReference>
<dbReference type="InterPro" id="IPR055344">
    <property type="entry name" value="SecD_SecF_C_bact"/>
</dbReference>
<comment type="similarity">
    <text evidence="14">Belongs to the SecD/SecF family. SecF subfamily.</text>
</comment>
<accession>A0A7V3E7K1</accession>
<dbReference type="AlphaFoldDB" id="A0A7V3E7K1"/>
<name>A0A7V3E7K1_9BACT</name>
<evidence type="ECO:0000256" key="8">
    <source>
        <dbReference type="ARBA" id="ARBA00023010"/>
    </source>
</evidence>
<dbReference type="Gene3D" id="1.20.1640.10">
    <property type="entry name" value="Multidrug efflux transporter AcrB transmembrane domain"/>
    <property type="match status" value="1"/>
</dbReference>
<dbReference type="GO" id="GO:0005886">
    <property type="term" value="C:plasma membrane"/>
    <property type="evidence" value="ECO:0007669"/>
    <property type="project" value="UniProtKB-SubCell"/>
</dbReference>
<keyword evidence="6 14" id="KW-0653">Protein transport</keyword>
<evidence type="ECO:0000256" key="9">
    <source>
        <dbReference type="ARBA" id="ARBA00023136"/>
    </source>
</evidence>
<reference evidence="16" key="1">
    <citation type="journal article" date="2020" name="mSystems">
        <title>Genome- and Community-Level Interaction Insights into Carbon Utilization and Element Cycling Functions of Hydrothermarchaeota in Hydrothermal Sediment.</title>
        <authorList>
            <person name="Zhou Z."/>
            <person name="Liu Y."/>
            <person name="Xu W."/>
            <person name="Pan J."/>
            <person name="Luo Z.H."/>
            <person name="Li M."/>
        </authorList>
    </citation>
    <scope>NUCLEOTIDE SEQUENCE [LARGE SCALE GENOMIC DNA]</scope>
    <source>
        <strain evidence="16">SpSt-479</strain>
    </source>
</reference>
<feature type="transmembrane region" description="Helical" evidence="14">
    <location>
        <begin position="342"/>
        <end position="367"/>
    </location>
</feature>
<comment type="similarity">
    <text evidence="11">In the C-terminal section; belongs to the SecD/SecF family. SecF subfamily.</text>
</comment>
<dbReference type="EMBL" id="DSUJ01000008">
    <property type="protein sequence ID" value="HFI91966.1"/>
    <property type="molecule type" value="Genomic_DNA"/>
</dbReference>
<organism evidence="16">
    <name type="scientific">Ignavibacterium album</name>
    <dbReference type="NCBI Taxonomy" id="591197"/>
    <lineage>
        <taxon>Bacteria</taxon>
        <taxon>Pseudomonadati</taxon>
        <taxon>Ignavibacteriota</taxon>
        <taxon>Ignavibacteria</taxon>
        <taxon>Ignavibacteriales</taxon>
        <taxon>Ignavibacteriaceae</taxon>
        <taxon>Ignavibacterium</taxon>
    </lineage>
</organism>
<comment type="subunit">
    <text evidence="13">Part of the essential Sec protein translocation apparatus which comprises SecA, SecYEG and auxiliary proteins SecDF-YajC and YidC.</text>
</comment>
<dbReference type="FunFam" id="1.20.1640.10:FF:000024">
    <property type="entry name" value="Multifunctional fusion protein"/>
    <property type="match status" value="1"/>
</dbReference>
<evidence type="ECO:0000256" key="7">
    <source>
        <dbReference type="ARBA" id="ARBA00022989"/>
    </source>
</evidence>
<comment type="caution">
    <text evidence="14">Lacks conserved residue(s) required for the propagation of feature annotation.</text>
</comment>
<evidence type="ECO:0000256" key="10">
    <source>
        <dbReference type="ARBA" id="ARBA00059018"/>
    </source>
</evidence>
<evidence type="ECO:0000313" key="16">
    <source>
        <dbReference type="EMBL" id="HFI91966.1"/>
    </source>
</evidence>
<keyword evidence="5 14" id="KW-0812">Transmembrane</keyword>
<evidence type="ECO:0000256" key="14">
    <source>
        <dbReference type="HAMAP-Rule" id="MF_01464"/>
    </source>
</evidence>
<evidence type="ECO:0000256" key="13">
    <source>
        <dbReference type="ARBA" id="ARBA00065973"/>
    </source>
</evidence>
<evidence type="ECO:0000256" key="6">
    <source>
        <dbReference type="ARBA" id="ARBA00022927"/>
    </source>
</evidence>
<evidence type="ECO:0000256" key="4">
    <source>
        <dbReference type="ARBA" id="ARBA00022519"/>
    </source>
</evidence>
<dbReference type="InterPro" id="IPR005665">
    <property type="entry name" value="SecF_bac"/>
</dbReference>
<proteinExistence type="inferred from homology"/>
<keyword evidence="9 14" id="KW-0472">Membrane</keyword>
<feature type="domain" description="SSD" evidence="15">
    <location>
        <begin position="229"/>
        <end position="368"/>
    </location>
</feature>
<feature type="transmembrane region" description="Helical" evidence="14">
    <location>
        <begin position="233"/>
        <end position="258"/>
    </location>
</feature>
<comment type="subunit">
    <text evidence="14">Forms a complex with SecD. Part of the essential Sec protein translocation apparatus which comprises SecA, SecYEG and auxiliary proteins SecDF. Other proteins may also be involved.</text>
</comment>
<comment type="subcellular location">
    <subcellularLocation>
        <location evidence="1 14">Cell membrane</location>
        <topology evidence="1 14">Multi-pass membrane protein</topology>
    </subcellularLocation>
</comment>
<dbReference type="InterPro" id="IPR022646">
    <property type="entry name" value="SecD/SecF_CS"/>
</dbReference>
<dbReference type="SUPFAM" id="SSF82866">
    <property type="entry name" value="Multidrug efflux transporter AcrB transmembrane domain"/>
    <property type="match status" value="1"/>
</dbReference>
<dbReference type="InterPro" id="IPR022813">
    <property type="entry name" value="SecD/SecF_arch_bac"/>
</dbReference>
<dbReference type="InterPro" id="IPR022645">
    <property type="entry name" value="SecD/SecF_bac"/>
</dbReference>